<keyword evidence="9" id="KW-1185">Reference proteome</keyword>
<comment type="subcellular location">
    <subcellularLocation>
        <location evidence="1">Cell inner membrane</location>
    </subcellularLocation>
</comment>
<keyword evidence="7" id="KW-0812">Transmembrane</keyword>
<dbReference type="EMBL" id="JAAGVY010000038">
    <property type="protein sequence ID" value="NEN25030.1"/>
    <property type="molecule type" value="Genomic_DNA"/>
</dbReference>
<dbReference type="CDD" id="cd07984">
    <property type="entry name" value="LPLAT_LABLAT-like"/>
    <property type="match status" value="1"/>
</dbReference>
<evidence type="ECO:0000256" key="7">
    <source>
        <dbReference type="SAM" id="Phobius"/>
    </source>
</evidence>
<dbReference type="RefSeq" id="WP_163286443.1">
    <property type="nucleotide sequence ID" value="NZ_JAAGVY010000038.1"/>
</dbReference>
<sequence length="297" mass="36019">MDRVVYYLAYSFLWLITWLPLRMLFIFSDFLFVLIYYFVGYRKDVVRENLRNSFPEKDRSELRRIERKFYLHLCDSFIEWMYPLHRDAKHMAKYYHFKNPEVLNELYAEGKGVVGILGHYGNWEYLSLLPQYVDHKVWAIHLPQNNKYFNDLINRLRSKFGVNMMTTAESFRKLLLEANAGETTMTYFLADQSPHRGKIKYWTTFLNQETPVFLGAEQIARKLNMAVVFFDIRKVKRGHYEIIFEVLAKNPREFPDYAITEMHVRALEKRIQAEPAFWLWSHKRWKHKRKDVEKLEM</sequence>
<dbReference type="AlphaFoldDB" id="A0A7K3WTM6"/>
<dbReference type="Proteomes" id="UP000486602">
    <property type="component" value="Unassembled WGS sequence"/>
</dbReference>
<dbReference type="PANTHER" id="PTHR30606:SF10">
    <property type="entry name" value="PHOSPHATIDYLINOSITOL MANNOSIDE ACYLTRANSFERASE"/>
    <property type="match status" value="1"/>
</dbReference>
<keyword evidence="2" id="KW-1003">Cell membrane</keyword>
<proteinExistence type="predicted"/>
<protein>
    <submittedName>
        <fullName evidence="8">Lysophospholipid acyltransferase family protein</fullName>
    </submittedName>
</protein>
<evidence type="ECO:0000256" key="1">
    <source>
        <dbReference type="ARBA" id="ARBA00004533"/>
    </source>
</evidence>
<evidence type="ECO:0000256" key="3">
    <source>
        <dbReference type="ARBA" id="ARBA00022519"/>
    </source>
</evidence>
<keyword evidence="7" id="KW-1133">Transmembrane helix</keyword>
<evidence type="ECO:0000256" key="5">
    <source>
        <dbReference type="ARBA" id="ARBA00023136"/>
    </source>
</evidence>
<dbReference type="GO" id="GO:0009247">
    <property type="term" value="P:glycolipid biosynthetic process"/>
    <property type="evidence" value="ECO:0007669"/>
    <property type="project" value="UniProtKB-ARBA"/>
</dbReference>
<dbReference type="Pfam" id="PF03279">
    <property type="entry name" value="Lip_A_acyltrans"/>
    <property type="match status" value="1"/>
</dbReference>
<evidence type="ECO:0000256" key="4">
    <source>
        <dbReference type="ARBA" id="ARBA00022679"/>
    </source>
</evidence>
<keyword evidence="3" id="KW-0997">Cell inner membrane</keyword>
<dbReference type="GO" id="GO:0005886">
    <property type="term" value="C:plasma membrane"/>
    <property type="evidence" value="ECO:0007669"/>
    <property type="project" value="UniProtKB-SubCell"/>
</dbReference>
<evidence type="ECO:0000313" key="9">
    <source>
        <dbReference type="Proteomes" id="UP000486602"/>
    </source>
</evidence>
<evidence type="ECO:0000256" key="2">
    <source>
        <dbReference type="ARBA" id="ARBA00022475"/>
    </source>
</evidence>
<comment type="caution">
    <text evidence="8">The sequence shown here is derived from an EMBL/GenBank/DDBJ whole genome shotgun (WGS) entry which is preliminary data.</text>
</comment>
<accession>A0A7K3WTM6</accession>
<dbReference type="PANTHER" id="PTHR30606">
    <property type="entry name" value="LIPID A BIOSYNTHESIS LAUROYL ACYLTRANSFERASE"/>
    <property type="match status" value="1"/>
</dbReference>
<gene>
    <name evidence="8" type="ORF">G3O08_16130</name>
</gene>
<evidence type="ECO:0000313" key="8">
    <source>
        <dbReference type="EMBL" id="NEN25030.1"/>
    </source>
</evidence>
<reference evidence="8 9" key="1">
    <citation type="submission" date="2020-02" db="EMBL/GenBank/DDBJ databases">
        <title>Out from the shadows clarifying the taxonomy of the family Cryomorphaceae and related taxa by utilizing the GTDB taxonomic framework.</title>
        <authorList>
            <person name="Bowman J.P."/>
        </authorList>
    </citation>
    <scope>NUCLEOTIDE SEQUENCE [LARGE SCALE GENOMIC DNA]</scope>
    <source>
        <strain evidence="8 9">QSSC 1-22</strain>
    </source>
</reference>
<evidence type="ECO:0000256" key="6">
    <source>
        <dbReference type="ARBA" id="ARBA00023315"/>
    </source>
</evidence>
<keyword evidence="5 7" id="KW-0472">Membrane</keyword>
<dbReference type="GO" id="GO:0016746">
    <property type="term" value="F:acyltransferase activity"/>
    <property type="evidence" value="ECO:0007669"/>
    <property type="project" value="UniProtKB-KW"/>
</dbReference>
<keyword evidence="4 8" id="KW-0808">Transferase</keyword>
<feature type="transmembrane region" description="Helical" evidence="7">
    <location>
        <begin position="12"/>
        <end position="39"/>
    </location>
</feature>
<dbReference type="PIRSF" id="PIRSF026649">
    <property type="entry name" value="MsbB"/>
    <property type="match status" value="1"/>
</dbReference>
<keyword evidence="6 8" id="KW-0012">Acyltransferase</keyword>
<name>A0A7K3WTM6_9FLAO</name>
<dbReference type="InterPro" id="IPR004960">
    <property type="entry name" value="LipA_acyltrans"/>
</dbReference>
<organism evidence="8 9">
    <name type="scientific">Cryomorpha ignava</name>
    <dbReference type="NCBI Taxonomy" id="101383"/>
    <lineage>
        <taxon>Bacteria</taxon>
        <taxon>Pseudomonadati</taxon>
        <taxon>Bacteroidota</taxon>
        <taxon>Flavobacteriia</taxon>
        <taxon>Flavobacteriales</taxon>
        <taxon>Cryomorphaceae</taxon>
        <taxon>Cryomorpha</taxon>
    </lineage>
</organism>